<dbReference type="InterPro" id="IPR051598">
    <property type="entry name" value="TSUP/Inactive_protease-like"/>
</dbReference>
<dbReference type="EMBL" id="NWMW01000002">
    <property type="protein sequence ID" value="PCD02799.1"/>
    <property type="molecule type" value="Genomic_DNA"/>
</dbReference>
<evidence type="ECO:0000256" key="3">
    <source>
        <dbReference type="ARBA" id="ARBA00022989"/>
    </source>
</evidence>
<reference evidence="6 7" key="1">
    <citation type="submission" date="2017-09" db="EMBL/GenBank/DDBJ databases">
        <title>Sphingomonas spermidinifaciens 9NM-10, whole genome shotgun sequence.</title>
        <authorList>
            <person name="Feng G."/>
            <person name="Zhu H."/>
        </authorList>
    </citation>
    <scope>NUCLEOTIDE SEQUENCE [LARGE SCALE GENOMIC DNA]</scope>
    <source>
        <strain evidence="6 7">9NM-10</strain>
    </source>
</reference>
<organism evidence="6 7">
    <name type="scientific">Sphingomonas spermidinifaciens</name>
    <dbReference type="NCBI Taxonomy" id="1141889"/>
    <lineage>
        <taxon>Bacteria</taxon>
        <taxon>Pseudomonadati</taxon>
        <taxon>Pseudomonadota</taxon>
        <taxon>Alphaproteobacteria</taxon>
        <taxon>Sphingomonadales</taxon>
        <taxon>Sphingomonadaceae</taxon>
        <taxon>Sphingomonas</taxon>
    </lineage>
</organism>
<comment type="subcellular location">
    <subcellularLocation>
        <location evidence="5">Cell membrane</location>
        <topology evidence="5">Multi-pass membrane protein</topology>
    </subcellularLocation>
    <subcellularLocation>
        <location evidence="1">Membrane</location>
        <topology evidence="1">Multi-pass membrane protein</topology>
    </subcellularLocation>
</comment>
<keyword evidence="4 5" id="KW-0472">Membrane</keyword>
<feature type="transmembrane region" description="Helical" evidence="5">
    <location>
        <begin position="69"/>
        <end position="88"/>
    </location>
</feature>
<feature type="transmembrane region" description="Helical" evidence="5">
    <location>
        <begin position="100"/>
        <end position="117"/>
    </location>
</feature>
<comment type="caution">
    <text evidence="6">The sequence shown here is derived from an EMBL/GenBank/DDBJ whole genome shotgun (WGS) entry which is preliminary data.</text>
</comment>
<dbReference type="InterPro" id="IPR002781">
    <property type="entry name" value="TM_pro_TauE-like"/>
</dbReference>
<gene>
    <name evidence="6" type="ORF">COC42_12090</name>
</gene>
<comment type="similarity">
    <text evidence="5">Belongs to the 4-toluene sulfonate uptake permease (TSUP) (TC 2.A.102) family.</text>
</comment>
<evidence type="ECO:0000256" key="4">
    <source>
        <dbReference type="ARBA" id="ARBA00023136"/>
    </source>
</evidence>
<evidence type="ECO:0000256" key="1">
    <source>
        <dbReference type="ARBA" id="ARBA00004141"/>
    </source>
</evidence>
<dbReference type="Pfam" id="PF01925">
    <property type="entry name" value="TauE"/>
    <property type="match status" value="1"/>
</dbReference>
<evidence type="ECO:0000256" key="2">
    <source>
        <dbReference type="ARBA" id="ARBA00022692"/>
    </source>
</evidence>
<sequence length="256" mass="25413">MQTVLSLASGGLIGLVLALVGGGGSILAVPLLIYVVGVGSPHAAIGTAAVAVTANALTSLIGHARAGRVKWRCASVFAIAGMVGAALGAELGKAIDGKRLLALFGLLMVGVGLSMLHKRRAAEAPDVRLTLDSAATLMPRLIPIGLNVGLAAGFFGIGGGFLIVPGLMLATAMPLSFAIGTSLVVVTALGVTTASSYALSGLVYWRITALLIVGGIVGTLGGIAVGRLLAARKGLLERLFAVIVVGVGLYVAASSL</sequence>
<dbReference type="GO" id="GO:0005886">
    <property type="term" value="C:plasma membrane"/>
    <property type="evidence" value="ECO:0007669"/>
    <property type="project" value="UniProtKB-SubCell"/>
</dbReference>
<proteinExistence type="inferred from homology"/>
<evidence type="ECO:0000313" key="7">
    <source>
        <dbReference type="Proteomes" id="UP000218366"/>
    </source>
</evidence>
<feature type="transmembrane region" description="Helical" evidence="5">
    <location>
        <begin position="203"/>
        <end position="223"/>
    </location>
</feature>
<feature type="transmembrane region" description="Helical" evidence="5">
    <location>
        <begin position="137"/>
        <end position="163"/>
    </location>
</feature>
<dbReference type="Proteomes" id="UP000218366">
    <property type="component" value="Unassembled WGS sequence"/>
</dbReference>
<feature type="transmembrane region" description="Helical" evidence="5">
    <location>
        <begin position="12"/>
        <end position="36"/>
    </location>
</feature>
<keyword evidence="2 5" id="KW-0812">Transmembrane</keyword>
<dbReference type="PANTHER" id="PTHR43701:SF2">
    <property type="entry name" value="MEMBRANE TRANSPORTER PROTEIN YJNA-RELATED"/>
    <property type="match status" value="1"/>
</dbReference>
<keyword evidence="3 5" id="KW-1133">Transmembrane helix</keyword>
<keyword evidence="7" id="KW-1185">Reference proteome</keyword>
<dbReference type="RefSeq" id="WP_096344177.1">
    <property type="nucleotide sequence ID" value="NZ_NWMW01000002.1"/>
</dbReference>
<evidence type="ECO:0000256" key="5">
    <source>
        <dbReference type="RuleBase" id="RU363041"/>
    </source>
</evidence>
<dbReference type="PANTHER" id="PTHR43701">
    <property type="entry name" value="MEMBRANE TRANSPORTER PROTEIN MJ0441-RELATED"/>
    <property type="match status" value="1"/>
</dbReference>
<feature type="transmembrane region" description="Helical" evidence="5">
    <location>
        <begin position="43"/>
        <end position="63"/>
    </location>
</feature>
<feature type="transmembrane region" description="Helical" evidence="5">
    <location>
        <begin position="235"/>
        <end position="253"/>
    </location>
</feature>
<feature type="transmembrane region" description="Helical" evidence="5">
    <location>
        <begin position="175"/>
        <end position="197"/>
    </location>
</feature>
<dbReference type="AlphaFoldDB" id="A0A2A4B4V1"/>
<name>A0A2A4B4V1_9SPHN</name>
<keyword evidence="5" id="KW-1003">Cell membrane</keyword>
<dbReference type="OrthoDB" id="9151526at2"/>
<evidence type="ECO:0000313" key="6">
    <source>
        <dbReference type="EMBL" id="PCD02799.1"/>
    </source>
</evidence>
<protein>
    <recommendedName>
        <fullName evidence="5">Probable membrane transporter protein</fullName>
    </recommendedName>
</protein>
<accession>A0A2A4B4V1</accession>